<dbReference type="Proteomes" id="UP001567538">
    <property type="component" value="Unassembled WGS sequence"/>
</dbReference>
<organism evidence="2 3">
    <name type="scientific">Salvia divinorum</name>
    <name type="common">Maria pastora</name>
    <name type="synonym">Diviner's sage</name>
    <dbReference type="NCBI Taxonomy" id="28513"/>
    <lineage>
        <taxon>Eukaryota</taxon>
        <taxon>Viridiplantae</taxon>
        <taxon>Streptophyta</taxon>
        <taxon>Embryophyta</taxon>
        <taxon>Tracheophyta</taxon>
        <taxon>Spermatophyta</taxon>
        <taxon>Magnoliopsida</taxon>
        <taxon>eudicotyledons</taxon>
        <taxon>Gunneridae</taxon>
        <taxon>Pentapetalae</taxon>
        <taxon>asterids</taxon>
        <taxon>lamiids</taxon>
        <taxon>Lamiales</taxon>
        <taxon>Lamiaceae</taxon>
        <taxon>Nepetoideae</taxon>
        <taxon>Mentheae</taxon>
        <taxon>Salviinae</taxon>
        <taxon>Salvia</taxon>
        <taxon>Salvia subgen. Calosphace</taxon>
    </lineage>
</organism>
<dbReference type="EMBL" id="JBEAFC010000006">
    <property type="protein sequence ID" value="KAL1552012.1"/>
    <property type="molecule type" value="Genomic_DNA"/>
</dbReference>
<name>A0ABD1H6H1_SALDI</name>
<dbReference type="AlphaFoldDB" id="A0ABD1H6H1"/>
<evidence type="ECO:0000313" key="3">
    <source>
        <dbReference type="Proteomes" id="UP001567538"/>
    </source>
</evidence>
<keyword evidence="3" id="KW-1185">Reference proteome</keyword>
<gene>
    <name evidence="2" type="ORF">AAHA92_12862</name>
</gene>
<protein>
    <submittedName>
        <fullName evidence="2">Uncharacterized protein</fullName>
    </submittedName>
</protein>
<sequence>MEKKKSTESSNRMVWDCGSSLYDSFELKSLQKELDSALVARTLSMPHLSDRRPPPPQVNRKQASKISRSFQKLIRAVFRPKGAKKSSYDEKSGNGFYVVYDRAPKMAEIPEHEELSPGLRRSASLGITCYDM</sequence>
<evidence type="ECO:0000256" key="1">
    <source>
        <dbReference type="SAM" id="MobiDB-lite"/>
    </source>
</evidence>
<comment type="caution">
    <text evidence="2">The sequence shown here is derived from an EMBL/GenBank/DDBJ whole genome shotgun (WGS) entry which is preliminary data.</text>
</comment>
<dbReference type="PANTHER" id="PTHR33978:SF4">
    <property type="entry name" value="SERINE_THREONINE-KINASE"/>
    <property type="match status" value="1"/>
</dbReference>
<evidence type="ECO:0000313" key="2">
    <source>
        <dbReference type="EMBL" id="KAL1552012.1"/>
    </source>
</evidence>
<dbReference type="PANTHER" id="PTHR33978">
    <property type="entry name" value="SERINE/THREONINE-KINASE"/>
    <property type="match status" value="1"/>
</dbReference>
<accession>A0ABD1H6H1</accession>
<proteinExistence type="predicted"/>
<feature type="region of interest" description="Disordered" evidence="1">
    <location>
        <begin position="45"/>
        <end position="65"/>
    </location>
</feature>
<reference evidence="2 3" key="1">
    <citation type="submission" date="2024-06" db="EMBL/GenBank/DDBJ databases">
        <title>A chromosome level genome sequence of Diviner's sage (Salvia divinorum).</title>
        <authorList>
            <person name="Ford S.A."/>
            <person name="Ro D.-K."/>
            <person name="Ness R.W."/>
            <person name="Phillips M.A."/>
        </authorList>
    </citation>
    <scope>NUCLEOTIDE SEQUENCE [LARGE SCALE GENOMIC DNA]</scope>
    <source>
        <strain evidence="2">SAF-2024a</strain>
        <tissue evidence="2">Leaf</tissue>
    </source>
</reference>